<reference evidence="1" key="1">
    <citation type="submission" date="2021-02" db="EMBL/GenBank/DDBJ databases">
        <authorList>
            <person name="Dougan E. K."/>
            <person name="Rhodes N."/>
            <person name="Thang M."/>
            <person name="Chan C."/>
        </authorList>
    </citation>
    <scope>NUCLEOTIDE SEQUENCE</scope>
</reference>
<gene>
    <name evidence="1" type="ORF">PGLA1383_LOCUS5491</name>
</gene>
<name>A0A813DFE7_POLGL</name>
<dbReference type="Gene3D" id="3.40.50.1000">
    <property type="entry name" value="HAD superfamily/HAD-like"/>
    <property type="match status" value="1"/>
</dbReference>
<dbReference type="Proteomes" id="UP000654075">
    <property type="component" value="Unassembled WGS sequence"/>
</dbReference>
<dbReference type="InterPro" id="IPR023214">
    <property type="entry name" value="HAD_sf"/>
</dbReference>
<keyword evidence="2" id="KW-1185">Reference proteome</keyword>
<accession>A0A813DFE7</accession>
<evidence type="ECO:0008006" key="3">
    <source>
        <dbReference type="Google" id="ProtNLM"/>
    </source>
</evidence>
<dbReference type="AlphaFoldDB" id="A0A813DFE7"/>
<evidence type="ECO:0000313" key="2">
    <source>
        <dbReference type="Proteomes" id="UP000654075"/>
    </source>
</evidence>
<proteinExistence type="predicted"/>
<feature type="non-terminal residue" evidence="1">
    <location>
        <position position="1"/>
    </location>
</feature>
<dbReference type="EMBL" id="CAJNNV010002157">
    <property type="protein sequence ID" value="CAE8586642.1"/>
    <property type="molecule type" value="Genomic_DNA"/>
</dbReference>
<dbReference type="OrthoDB" id="10400692at2759"/>
<sequence length="180" mass="19888">VVEYALNQRGRLFVDIDNTVSDAWLRIRRAALPSWPGETFDSQRAMSPEELMRDSPLPGAQAALASLSRDWEISYLSARGAPGAFEATSEWLKRHGFPNAGQFVLVSQAIDKLAWLEDAASAAGPSRALLLVDDLSRGHHLAKPLPDEQTRQALQQRGIPFEVFDPETSSWPQLAKQLAL</sequence>
<evidence type="ECO:0000313" key="1">
    <source>
        <dbReference type="EMBL" id="CAE8586642.1"/>
    </source>
</evidence>
<comment type="caution">
    <text evidence="1">The sequence shown here is derived from an EMBL/GenBank/DDBJ whole genome shotgun (WGS) entry which is preliminary data.</text>
</comment>
<protein>
    <recommendedName>
        <fullName evidence="3">Acid phosphatase</fullName>
    </recommendedName>
</protein>
<organism evidence="1 2">
    <name type="scientific">Polarella glacialis</name>
    <name type="common">Dinoflagellate</name>
    <dbReference type="NCBI Taxonomy" id="89957"/>
    <lineage>
        <taxon>Eukaryota</taxon>
        <taxon>Sar</taxon>
        <taxon>Alveolata</taxon>
        <taxon>Dinophyceae</taxon>
        <taxon>Suessiales</taxon>
        <taxon>Suessiaceae</taxon>
        <taxon>Polarella</taxon>
    </lineage>
</organism>